<dbReference type="CDD" id="cd23509">
    <property type="entry name" value="Gnk2-like"/>
    <property type="match status" value="2"/>
</dbReference>
<evidence type="ECO:0000256" key="1">
    <source>
        <dbReference type="ARBA" id="ARBA00022729"/>
    </source>
</evidence>
<evidence type="ECO:0000313" key="6">
    <source>
        <dbReference type="EMBL" id="KAA8519984.1"/>
    </source>
</evidence>
<evidence type="ECO:0000256" key="3">
    <source>
        <dbReference type="SAM" id="MobiDB-lite"/>
    </source>
</evidence>
<keyword evidence="7" id="KW-1185">Reference proteome</keyword>
<dbReference type="PANTHER" id="PTHR32099:SF51">
    <property type="entry name" value="CYSTEINE-RICH RECEPTOR-LIKE PROTEIN KINASE 25 ISOFORM X1"/>
    <property type="match status" value="1"/>
</dbReference>
<feature type="domain" description="Gnk2-homologous" evidence="5">
    <location>
        <begin position="1"/>
        <end position="86"/>
    </location>
</feature>
<keyword evidence="4" id="KW-0812">Transmembrane</keyword>
<keyword evidence="1" id="KW-0732">Signal</keyword>
<sequence>MYQTNLNTLLSSLSSNIDRNGFYNSSEGQGSDMVNGIALCRGDVELDICRSCVNDSTIKLSQLCPNNKQAIGWYDYCMLRYSNQSFLGTMDTSPAFYMWNTDNISDVFQFNQDLRSLLDGLRGRAGSGGSLRKFATDNTSYTTATGLRTIYGLVQCTPDLSDTQCGGCLISAMEQIESCCIGYRGGRIIYPSCNLRYELYSFYNETRPEPPPSSSSSGKDSNTTRTIVIAVVPTVIFIIIVLCICIFLRKKKRKPMEEIEKDLLSYAWKNWREGSVANVIDPTLREAGSGSLREIMRCIHIGLLCVQENVADRPNMASVVLMLNSFSLTLQVPSEPAFFMHSSIDPELPLLQEYDSGVTDQSSQSKSKSTHVSLNEASITELYPR</sequence>
<organism evidence="6 7">
    <name type="scientific">Nyssa sinensis</name>
    <dbReference type="NCBI Taxonomy" id="561372"/>
    <lineage>
        <taxon>Eukaryota</taxon>
        <taxon>Viridiplantae</taxon>
        <taxon>Streptophyta</taxon>
        <taxon>Embryophyta</taxon>
        <taxon>Tracheophyta</taxon>
        <taxon>Spermatophyta</taxon>
        <taxon>Magnoliopsida</taxon>
        <taxon>eudicotyledons</taxon>
        <taxon>Gunneridae</taxon>
        <taxon>Pentapetalae</taxon>
        <taxon>asterids</taxon>
        <taxon>Cornales</taxon>
        <taxon>Nyssaceae</taxon>
        <taxon>Nyssa</taxon>
    </lineage>
</organism>
<dbReference type="FunFam" id="3.30.430.20:FF:000003">
    <property type="entry name" value="Cysteine-rich RLK (RECEPTOR-like protein kinase) 10"/>
    <property type="match status" value="1"/>
</dbReference>
<proteinExistence type="predicted"/>
<keyword evidence="2" id="KW-0677">Repeat</keyword>
<dbReference type="InterPro" id="IPR038408">
    <property type="entry name" value="GNK2_sf"/>
</dbReference>
<dbReference type="PANTHER" id="PTHR32099">
    <property type="entry name" value="CYSTEINE-RICH REPEAT SECRETORY PROTEIN"/>
    <property type="match status" value="1"/>
</dbReference>
<accession>A0A5J4ZQ41</accession>
<dbReference type="InterPro" id="IPR002902">
    <property type="entry name" value="GNK2"/>
</dbReference>
<dbReference type="PROSITE" id="PS51473">
    <property type="entry name" value="GNK2"/>
    <property type="match status" value="2"/>
</dbReference>
<dbReference type="FunFam" id="3.30.430.20:FF:000002">
    <property type="entry name" value="Cysteine-rich receptor-like protein kinase 10"/>
    <property type="match status" value="1"/>
</dbReference>
<reference evidence="6 7" key="1">
    <citation type="submission" date="2019-09" db="EMBL/GenBank/DDBJ databases">
        <title>A chromosome-level genome assembly of the Chinese tupelo Nyssa sinensis.</title>
        <authorList>
            <person name="Yang X."/>
            <person name="Kang M."/>
            <person name="Yang Y."/>
            <person name="Xiong H."/>
            <person name="Wang M."/>
            <person name="Zhang Z."/>
            <person name="Wang Z."/>
            <person name="Wu H."/>
            <person name="Ma T."/>
            <person name="Liu J."/>
            <person name="Xi Z."/>
        </authorList>
    </citation>
    <scope>NUCLEOTIDE SEQUENCE [LARGE SCALE GENOMIC DNA]</scope>
    <source>
        <strain evidence="6">J267</strain>
        <tissue evidence="6">Leaf</tissue>
    </source>
</reference>
<gene>
    <name evidence="6" type="ORF">F0562_014240</name>
</gene>
<dbReference type="Gene3D" id="1.10.510.10">
    <property type="entry name" value="Transferase(Phosphotransferase) domain 1"/>
    <property type="match status" value="1"/>
</dbReference>
<dbReference type="Proteomes" id="UP000325577">
    <property type="component" value="Linkage Group LG6"/>
</dbReference>
<evidence type="ECO:0000259" key="5">
    <source>
        <dbReference type="PROSITE" id="PS51473"/>
    </source>
</evidence>
<feature type="transmembrane region" description="Helical" evidence="4">
    <location>
        <begin position="227"/>
        <end position="248"/>
    </location>
</feature>
<dbReference type="Pfam" id="PF01657">
    <property type="entry name" value="Stress-antifung"/>
    <property type="match status" value="2"/>
</dbReference>
<name>A0A5J4ZQ41_9ASTE</name>
<keyword evidence="4" id="KW-0472">Membrane</keyword>
<keyword evidence="4" id="KW-1133">Transmembrane helix</keyword>
<dbReference type="Gene3D" id="3.30.430.20">
    <property type="entry name" value="Gnk2 domain, C-X8-C-X2-C motif"/>
    <property type="match status" value="2"/>
</dbReference>
<dbReference type="OrthoDB" id="4062651at2759"/>
<protein>
    <recommendedName>
        <fullName evidence="5">Gnk2-homologous domain-containing protein</fullName>
    </recommendedName>
</protein>
<evidence type="ECO:0000256" key="4">
    <source>
        <dbReference type="SAM" id="Phobius"/>
    </source>
</evidence>
<dbReference type="AlphaFoldDB" id="A0A5J4ZQ41"/>
<evidence type="ECO:0000313" key="7">
    <source>
        <dbReference type="Proteomes" id="UP000325577"/>
    </source>
</evidence>
<feature type="region of interest" description="Disordered" evidence="3">
    <location>
        <begin position="356"/>
        <end position="385"/>
    </location>
</feature>
<evidence type="ECO:0000256" key="2">
    <source>
        <dbReference type="ARBA" id="ARBA00022737"/>
    </source>
</evidence>
<dbReference type="EMBL" id="CM018049">
    <property type="protein sequence ID" value="KAA8519984.1"/>
    <property type="molecule type" value="Genomic_DNA"/>
</dbReference>
<feature type="domain" description="Gnk2-homologous" evidence="5">
    <location>
        <begin position="92"/>
        <end position="202"/>
    </location>
</feature>